<dbReference type="PIRSF" id="PIRSF000371">
    <property type="entry name" value="PFL_act_enz"/>
    <property type="match status" value="1"/>
</dbReference>
<feature type="domain" description="4Fe-4S ferredoxin-type" evidence="9">
    <location>
        <begin position="75"/>
        <end position="104"/>
    </location>
</feature>
<dbReference type="InterPro" id="IPR001989">
    <property type="entry name" value="Radical_activat_CS"/>
</dbReference>
<dbReference type="EMBL" id="JAGUCO010000026">
    <property type="protein sequence ID" value="MBS2100619.1"/>
    <property type="molecule type" value="Genomic_DNA"/>
</dbReference>
<dbReference type="InterPro" id="IPR012839">
    <property type="entry name" value="Organic_radical_activase"/>
</dbReference>
<keyword evidence="8" id="KW-0411">Iron-sulfur</keyword>
<evidence type="ECO:0000259" key="9">
    <source>
        <dbReference type="PROSITE" id="PS51379"/>
    </source>
</evidence>
<sequence length="302" mass="33773">MSNSLIFDIKRYAINDGPGIRLTIFFKGCPLSCVWCHNPESISPQTQKMYSKQKCIGAQKCIEVCPNDALQLTPDGVITDWDKCAVCGKCAEVCPTKAIEISGEQMDINQLLKTIESESLFFDQSGGGVTFSGGEPLMHYKTLLELLEKCGQRHIHRVVDTSLFSRSEIVKQVAEKTELFLVDLKHMDDEKHKKYTGVSNQLILKNIQLLSDLGSDFWIRIPLIEGINADEENIKASAEFLSKLKWPSKLVNLLPYHDIGKNKHLKLGSTYDGEGMHEPSAELIERCIQIFKNNGIEAIVGG</sequence>
<dbReference type="Pfam" id="PF04055">
    <property type="entry name" value="Radical_SAM"/>
    <property type="match status" value="1"/>
</dbReference>
<dbReference type="SUPFAM" id="SSF102114">
    <property type="entry name" value="Radical SAM enzymes"/>
    <property type="match status" value="1"/>
</dbReference>
<evidence type="ECO:0000313" key="11">
    <source>
        <dbReference type="EMBL" id="MBS2100619.1"/>
    </source>
</evidence>
<proteinExistence type="inferred from homology"/>
<dbReference type="NCBIfam" id="TIGR02494">
    <property type="entry name" value="PFLE_PFLC"/>
    <property type="match status" value="1"/>
</dbReference>
<dbReference type="RefSeq" id="WP_212218820.1">
    <property type="nucleotide sequence ID" value="NZ_JAGUCO010000026.1"/>
</dbReference>
<evidence type="ECO:0000256" key="4">
    <source>
        <dbReference type="ARBA" id="ARBA00022691"/>
    </source>
</evidence>
<dbReference type="InterPro" id="IPR040074">
    <property type="entry name" value="BssD/PflA/YjjW"/>
</dbReference>
<dbReference type="PROSITE" id="PS01087">
    <property type="entry name" value="RADICAL_ACTIVATING"/>
    <property type="match status" value="1"/>
</dbReference>
<evidence type="ECO:0000256" key="8">
    <source>
        <dbReference type="ARBA" id="ARBA00023014"/>
    </source>
</evidence>
<evidence type="ECO:0000256" key="7">
    <source>
        <dbReference type="ARBA" id="ARBA00023004"/>
    </source>
</evidence>
<comment type="similarity">
    <text evidence="2">Belongs to the organic radical-activating enzymes family.</text>
</comment>
<evidence type="ECO:0000259" key="10">
    <source>
        <dbReference type="PROSITE" id="PS51918"/>
    </source>
</evidence>
<dbReference type="Gene3D" id="3.80.30.10">
    <property type="entry name" value="pyruvate-formate lyase- activating enzyme"/>
    <property type="match status" value="1"/>
</dbReference>
<evidence type="ECO:0000256" key="6">
    <source>
        <dbReference type="ARBA" id="ARBA00023002"/>
    </source>
</evidence>
<dbReference type="PANTHER" id="PTHR30352">
    <property type="entry name" value="PYRUVATE FORMATE-LYASE-ACTIVATING ENZYME"/>
    <property type="match status" value="1"/>
</dbReference>
<dbReference type="SFLD" id="SFLDG01118">
    <property type="entry name" value="activating_enzymes__group_2"/>
    <property type="match status" value="1"/>
</dbReference>
<evidence type="ECO:0000256" key="2">
    <source>
        <dbReference type="ARBA" id="ARBA00009777"/>
    </source>
</evidence>
<dbReference type="SFLD" id="SFLDG01066">
    <property type="entry name" value="organic_radical-activating_enz"/>
    <property type="match status" value="1"/>
</dbReference>
<keyword evidence="6" id="KW-0560">Oxidoreductase</keyword>
<gene>
    <name evidence="11" type="ORF">KEM10_20200</name>
</gene>
<dbReference type="PROSITE" id="PS51918">
    <property type="entry name" value="RADICAL_SAM"/>
    <property type="match status" value="1"/>
</dbReference>
<dbReference type="Gene3D" id="3.30.70.20">
    <property type="match status" value="1"/>
</dbReference>
<evidence type="ECO:0000313" key="12">
    <source>
        <dbReference type="Proteomes" id="UP000708576"/>
    </source>
</evidence>
<dbReference type="PROSITE" id="PS51379">
    <property type="entry name" value="4FE4S_FER_2"/>
    <property type="match status" value="2"/>
</dbReference>
<dbReference type="InterPro" id="IPR007197">
    <property type="entry name" value="rSAM"/>
</dbReference>
<dbReference type="InterPro" id="IPR058240">
    <property type="entry name" value="rSAM_sf"/>
</dbReference>
<organism evidence="11 12">
    <name type="scientific">Carboxylicivirga linearis</name>
    <dbReference type="NCBI Taxonomy" id="1628157"/>
    <lineage>
        <taxon>Bacteria</taxon>
        <taxon>Pseudomonadati</taxon>
        <taxon>Bacteroidota</taxon>
        <taxon>Bacteroidia</taxon>
        <taxon>Marinilabiliales</taxon>
        <taxon>Marinilabiliaceae</taxon>
        <taxon>Carboxylicivirga</taxon>
    </lineage>
</organism>
<evidence type="ECO:0000256" key="3">
    <source>
        <dbReference type="ARBA" id="ARBA00022485"/>
    </source>
</evidence>
<keyword evidence="5" id="KW-0479">Metal-binding</keyword>
<accession>A0ABS5K0E7</accession>
<dbReference type="InterPro" id="IPR017900">
    <property type="entry name" value="4Fe4S_Fe_S_CS"/>
</dbReference>
<keyword evidence="4" id="KW-0949">S-adenosyl-L-methionine</keyword>
<feature type="domain" description="Radical SAM core" evidence="10">
    <location>
        <begin position="15"/>
        <end position="297"/>
    </location>
</feature>
<dbReference type="CDD" id="cd01335">
    <property type="entry name" value="Radical_SAM"/>
    <property type="match status" value="1"/>
</dbReference>
<dbReference type="InterPro" id="IPR017896">
    <property type="entry name" value="4Fe4S_Fe-S-bd"/>
</dbReference>
<dbReference type="Pfam" id="PF13353">
    <property type="entry name" value="Fer4_12"/>
    <property type="match status" value="1"/>
</dbReference>
<dbReference type="PANTHER" id="PTHR30352:SF4">
    <property type="entry name" value="PYRUVATE FORMATE-LYASE 2-ACTIVATING ENZYME"/>
    <property type="match status" value="1"/>
</dbReference>
<evidence type="ECO:0000256" key="5">
    <source>
        <dbReference type="ARBA" id="ARBA00022723"/>
    </source>
</evidence>
<name>A0ABS5K0E7_9BACT</name>
<keyword evidence="7" id="KW-0408">Iron</keyword>
<feature type="domain" description="4Fe-4S ferredoxin-type" evidence="9">
    <location>
        <begin position="46"/>
        <end position="74"/>
    </location>
</feature>
<dbReference type="Proteomes" id="UP000708576">
    <property type="component" value="Unassembled WGS sequence"/>
</dbReference>
<dbReference type="PROSITE" id="PS00198">
    <property type="entry name" value="4FE4S_FER_1"/>
    <property type="match status" value="1"/>
</dbReference>
<comment type="caution">
    <text evidence="11">The sequence shown here is derived from an EMBL/GenBank/DDBJ whole genome shotgun (WGS) entry which is preliminary data.</text>
</comment>
<dbReference type="SFLD" id="SFLDS00029">
    <property type="entry name" value="Radical_SAM"/>
    <property type="match status" value="1"/>
</dbReference>
<evidence type="ECO:0000256" key="1">
    <source>
        <dbReference type="ARBA" id="ARBA00001966"/>
    </source>
</evidence>
<dbReference type="SUPFAM" id="SSF54862">
    <property type="entry name" value="4Fe-4S ferredoxins"/>
    <property type="match status" value="1"/>
</dbReference>
<dbReference type="InterPro" id="IPR034457">
    <property type="entry name" value="Organic_radical-activating"/>
</dbReference>
<reference evidence="11 12" key="1">
    <citation type="journal article" date="2015" name="Int. J. Syst. Evol. Microbiol.">
        <title>Carboxylicivirga linearis sp. nov., isolated from a sea cucumber culture pond.</title>
        <authorList>
            <person name="Wang F.Q."/>
            <person name="Zhou Y.X."/>
            <person name="Lin X.Z."/>
            <person name="Chen G.J."/>
            <person name="Du Z.J."/>
        </authorList>
    </citation>
    <scope>NUCLEOTIDE SEQUENCE [LARGE SCALE GENOMIC DNA]</scope>
    <source>
        <strain evidence="11 12">FB218</strain>
    </source>
</reference>
<keyword evidence="3" id="KW-0004">4Fe-4S</keyword>
<protein>
    <submittedName>
        <fullName evidence="11">Glycyl-radical enzyme activating protein</fullName>
    </submittedName>
</protein>
<comment type="cofactor">
    <cofactor evidence="1">
        <name>[4Fe-4S] cluster</name>
        <dbReference type="ChEBI" id="CHEBI:49883"/>
    </cofactor>
</comment>
<keyword evidence="12" id="KW-1185">Reference proteome</keyword>